<evidence type="ECO:0000256" key="3">
    <source>
        <dbReference type="ARBA" id="ARBA00022448"/>
    </source>
</evidence>
<evidence type="ECO:0000256" key="7">
    <source>
        <dbReference type="ARBA" id="ARBA00023136"/>
    </source>
</evidence>
<organism evidence="9 10">
    <name type="scientific">Jannaschia rubra</name>
    <dbReference type="NCBI Taxonomy" id="282197"/>
    <lineage>
        <taxon>Bacteria</taxon>
        <taxon>Pseudomonadati</taxon>
        <taxon>Pseudomonadota</taxon>
        <taxon>Alphaproteobacteria</taxon>
        <taxon>Rhodobacterales</taxon>
        <taxon>Roseobacteraceae</taxon>
        <taxon>Jannaschia</taxon>
    </lineage>
</organism>
<feature type="transmembrane region" description="Helical" evidence="8">
    <location>
        <begin position="136"/>
        <end position="169"/>
    </location>
</feature>
<evidence type="ECO:0000256" key="1">
    <source>
        <dbReference type="ARBA" id="ARBA00004651"/>
    </source>
</evidence>
<keyword evidence="6 8" id="KW-1133">Transmembrane helix</keyword>
<keyword evidence="7 8" id="KW-0472">Membrane</keyword>
<gene>
    <name evidence="9" type="ORF">JAN5088_02253</name>
</gene>
<comment type="subcellular location">
    <subcellularLocation>
        <location evidence="1 8">Cell membrane</location>
        <topology evidence="1 8">Multi-pass membrane protein</topology>
    </subcellularLocation>
</comment>
<evidence type="ECO:0000313" key="9">
    <source>
        <dbReference type="EMBL" id="CTQ33471.1"/>
    </source>
</evidence>
<dbReference type="AlphaFoldDB" id="A0A0M6XTC6"/>
<evidence type="ECO:0000256" key="8">
    <source>
        <dbReference type="RuleBase" id="RU363041"/>
    </source>
</evidence>
<dbReference type="InterPro" id="IPR002781">
    <property type="entry name" value="TM_pro_TauE-like"/>
</dbReference>
<dbReference type="RefSeq" id="WP_055682875.1">
    <property type="nucleotide sequence ID" value="NZ_CXPG01000020.1"/>
</dbReference>
<evidence type="ECO:0000256" key="2">
    <source>
        <dbReference type="ARBA" id="ARBA00009142"/>
    </source>
</evidence>
<feature type="transmembrane region" description="Helical" evidence="8">
    <location>
        <begin position="78"/>
        <end position="99"/>
    </location>
</feature>
<accession>A0A0M6XTC6</accession>
<dbReference type="STRING" id="282197.SAMN04488517_102300"/>
<dbReference type="PANTHER" id="PTHR30269:SF0">
    <property type="entry name" value="MEMBRANE TRANSPORTER PROTEIN YFCA-RELATED"/>
    <property type="match status" value="1"/>
</dbReference>
<keyword evidence="10" id="KW-1185">Reference proteome</keyword>
<keyword evidence="4 8" id="KW-1003">Cell membrane</keyword>
<dbReference type="EMBL" id="CXPG01000020">
    <property type="protein sequence ID" value="CTQ33471.1"/>
    <property type="molecule type" value="Genomic_DNA"/>
</dbReference>
<protein>
    <recommendedName>
        <fullName evidence="8">Probable membrane transporter protein</fullName>
    </recommendedName>
</protein>
<name>A0A0M6XTC6_9RHOB</name>
<dbReference type="InterPro" id="IPR052017">
    <property type="entry name" value="TSUP"/>
</dbReference>
<keyword evidence="3" id="KW-0813">Transport</keyword>
<keyword evidence="5 8" id="KW-0812">Transmembrane</keyword>
<evidence type="ECO:0000256" key="4">
    <source>
        <dbReference type="ARBA" id="ARBA00022475"/>
    </source>
</evidence>
<feature type="transmembrane region" description="Helical" evidence="8">
    <location>
        <begin position="189"/>
        <end position="210"/>
    </location>
</feature>
<proteinExistence type="inferred from homology"/>
<dbReference type="PANTHER" id="PTHR30269">
    <property type="entry name" value="TRANSMEMBRANE PROTEIN YFCA"/>
    <property type="match status" value="1"/>
</dbReference>
<evidence type="ECO:0000256" key="6">
    <source>
        <dbReference type="ARBA" id="ARBA00022989"/>
    </source>
</evidence>
<evidence type="ECO:0000256" key="5">
    <source>
        <dbReference type="ARBA" id="ARBA00022692"/>
    </source>
</evidence>
<dbReference type="Proteomes" id="UP000048908">
    <property type="component" value="Unassembled WGS sequence"/>
</dbReference>
<dbReference type="Pfam" id="PF01925">
    <property type="entry name" value="TauE"/>
    <property type="match status" value="1"/>
</dbReference>
<feature type="transmembrane region" description="Helical" evidence="8">
    <location>
        <begin position="105"/>
        <end position="124"/>
    </location>
</feature>
<comment type="similarity">
    <text evidence="2 8">Belongs to the 4-toluene sulfonate uptake permease (TSUP) (TC 2.A.102) family.</text>
</comment>
<dbReference type="GO" id="GO:0005886">
    <property type="term" value="C:plasma membrane"/>
    <property type="evidence" value="ECO:0007669"/>
    <property type="project" value="UniProtKB-SubCell"/>
</dbReference>
<evidence type="ECO:0000313" key="10">
    <source>
        <dbReference type="Proteomes" id="UP000048908"/>
    </source>
</evidence>
<sequence length="252" mass="25837">MPEVTFDLLGLLVMAAVFAGFVDSIAGGGGLITLPALVLAGAPPVTAIATNKVQGVFGAVSAAVAYARRGLVDPRRQVLPAAIAFVASIGGALCVSLLPTDTLRLGLPILLIAVAVFFALKPGIDDLDRAERMRPFVFNITAVPAIAAYDGLLGPGAGAFYMLAFVMLSGRGVLKATAHTKLLNAASNAGGLCAFALIASPWWVTGLCMGAGQILGAQLGARLAAGRGARIIKPLLVVVTTAMALRMMWDWL</sequence>
<reference evidence="9 10" key="1">
    <citation type="submission" date="2015-07" db="EMBL/GenBank/DDBJ databases">
        <authorList>
            <person name="Noorani M."/>
        </authorList>
    </citation>
    <scope>NUCLEOTIDE SEQUENCE [LARGE SCALE GENOMIC DNA]</scope>
    <source>
        <strain evidence="9 10">CECT 5088</strain>
    </source>
</reference>
<dbReference type="OrthoDB" id="554695at2"/>